<dbReference type="EMBL" id="LXQA010486497">
    <property type="protein sequence ID" value="MCI54872.1"/>
    <property type="molecule type" value="Genomic_DNA"/>
</dbReference>
<feature type="region of interest" description="Disordered" evidence="1">
    <location>
        <begin position="56"/>
        <end position="83"/>
    </location>
</feature>
<accession>A0A392T278</accession>
<feature type="non-terminal residue" evidence="2">
    <location>
        <position position="1"/>
    </location>
</feature>
<evidence type="ECO:0000256" key="1">
    <source>
        <dbReference type="SAM" id="MobiDB-lite"/>
    </source>
</evidence>
<evidence type="ECO:0000313" key="2">
    <source>
        <dbReference type="EMBL" id="MCI54872.1"/>
    </source>
</evidence>
<dbReference type="AlphaFoldDB" id="A0A392T278"/>
<name>A0A392T278_9FABA</name>
<keyword evidence="3" id="KW-1185">Reference proteome</keyword>
<proteinExistence type="predicted"/>
<dbReference type="Proteomes" id="UP000265520">
    <property type="component" value="Unassembled WGS sequence"/>
</dbReference>
<evidence type="ECO:0000313" key="3">
    <source>
        <dbReference type="Proteomes" id="UP000265520"/>
    </source>
</evidence>
<reference evidence="2 3" key="1">
    <citation type="journal article" date="2018" name="Front. Plant Sci.">
        <title>Red Clover (Trifolium pratense) and Zigzag Clover (T. medium) - A Picture of Genomic Similarities and Differences.</title>
        <authorList>
            <person name="Dluhosova J."/>
            <person name="Istvanek J."/>
            <person name="Nedelnik J."/>
            <person name="Repkova J."/>
        </authorList>
    </citation>
    <scope>NUCLEOTIDE SEQUENCE [LARGE SCALE GENOMIC DNA]</scope>
    <source>
        <strain evidence="3">cv. 10/8</strain>
        <tissue evidence="2">Leaf</tissue>
    </source>
</reference>
<sequence>EEDEESETAKKITALTSICMTDEDSYDEGDVTYEELADSYKEPCLKSEEVCREIERQKKDQYSDTGRTAKAEKDHSSVTDRKV</sequence>
<protein>
    <submittedName>
        <fullName evidence="2">Uncharacterized protein</fullName>
    </submittedName>
</protein>
<organism evidence="2 3">
    <name type="scientific">Trifolium medium</name>
    <dbReference type="NCBI Taxonomy" id="97028"/>
    <lineage>
        <taxon>Eukaryota</taxon>
        <taxon>Viridiplantae</taxon>
        <taxon>Streptophyta</taxon>
        <taxon>Embryophyta</taxon>
        <taxon>Tracheophyta</taxon>
        <taxon>Spermatophyta</taxon>
        <taxon>Magnoliopsida</taxon>
        <taxon>eudicotyledons</taxon>
        <taxon>Gunneridae</taxon>
        <taxon>Pentapetalae</taxon>
        <taxon>rosids</taxon>
        <taxon>fabids</taxon>
        <taxon>Fabales</taxon>
        <taxon>Fabaceae</taxon>
        <taxon>Papilionoideae</taxon>
        <taxon>50 kb inversion clade</taxon>
        <taxon>NPAAA clade</taxon>
        <taxon>Hologalegina</taxon>
        <taxon>IRL clade</taxon>
        <taxon>Trifolieae</taxon>
        <taxon>Trifolium</taxon>
    </lineage>
</organism>
<comment type="caution">
    <text evidence="2">The sequence shown here is derived from an EMBL/GenBank/DDBJ whole genome shotgun (WGS) entry which is preliminary data.</text>
</comment>